<protein>
    <submittedName>
        <fullName evidence="1">Uncharacterized protein</fullName>
    </submittedName>
</protein>
<reference evidence="1 2" key="1">
    <citation type="submission" date="2019-02" db="EMBL/GenBank/DDBJ databases">
        <title>Deep-cultivation of Planctomycetes and their phenomic and genomic characterization uncovers novel biology.</title>
        <authorList>
            <person name="Wiegand S."/>
            <person name="Jogler M."/>
            <person name="Boedeker C."/>
            <person name="Pinto D."/>
            <person name="Vollmers J."/>
            <person name="Rivas-Marin E."/>
            <person name="Kohn T."/>
            <person name="Peeters S.H."/>
            <person name="Heuer A."/>
            <person name="Rast P."/>
            <person name="Oberbeckmann S."/>
            <person name="Bunk B."/>
            <person name="Jeske O."/>
            <person name="Meyerdierks A."/>
            <person name="Storesund J.E."/>
            <person name="Kallscheuer N."/>
            <person name="Luecker S."/>
            <person name="Lage O.M."/>
            <person name="Pohl T."/>
            <person name="Merkel B.J."/>
            <person name="Hornburger P."/>
            <person name="Mueller R.-W."/>
            <person name="Bruemmer F."/>
            <person name="Labrenz M."/>
            <person name="Spormann A.M."/>
            <person name="Op den Camp H."/>
            <person name="Overmann J."/>
            <person name="Amann R."/>
            <person name="Jetten M.S.M."/>
            <person name="Mascher T."/>
            <person name="Medema M.H."/>
            <person name="Devos D.P."/>
            <person name="Kaster A.-K."/>
            <person name="Ovreas L."/>
            <person name="Rohde M."/>
            <person name="Galperin M.Y."/>
            <person name="Jogler C."/>
        </authorList>
    </citation>
    <scope>NUCLEOTIDE SEQUENCE [LARGE SCALE GENOMIC DNA]</scope>
    <source>
        <strain evidence="1 2">K22_7</strain>
    </source>
</reference>
<accession>A0A517NEW9</accession>
<keyword evidence="2" id="KW-1185">Reference proteome</keyword>
<evidence type="ECO:0000313" key="2">
    <source>
        <dbReference type="Proteomes" id="UP000318538"/>
    </source>
</evidence>
<evidence type="ECO:0000313" key="1">
    <source>
        <dbReference type="EMBL" id="QDT05669.1"/>
    </source>
</evidence>
<dbReference type="EMBL" id="CP036525">
    <property type="protein sequence ID" value="QDT05669.1"/>
    <property type="molecule type" value="Genomic_DNA"/>
</dbReference>
<dbReference type="AlphaFoldDB" id="A0A517NEW9"/>
<name>A0A517NEW9_9BACT</name>
<gene>
    <name evidence="1" type="ORF">K227x_40710</name>
</gene>
<sequence>MTKLVSANGTMPVVLDFGKSRSVRRQIILANPNTVFFPRCMDHGMAGCFAEPRLSDRFGLPGRLWMTLLVMTLLTSGATAADPCDVDAALWRSRQIETIATKVQHANSKDERLEYEARGSWLRRWEPGQMPSAPADAPDESELVPEPLLQDLTRPAGVDLSAWRQMVDSQTRLLDVDSDDARKDNLRTTIRIASKLETDLAAQLADDSKTLATPTSWVLAYTRYRLGRALAYRELPVVREGWPIVDTDRYQKRLLAVYDRLTQQTHGDRAEFILLQDRMFRRSGNKGLALELLEANRRSIQPKWYLKKRRDLLQEIGWDPPYREAAKLYLEAGYDDES</sequence>
<dbReference type="KEGG" id="rlc:K227x_40710"/>
<proteinExistence type="predicted"/>
<dbReference type="Proteomes" id="UP000318538">
    <property type="component" value="Chromosome"/>
</dbReference>
<organism evidence="1 2">
    <name type="scientific">Rubripirellula lacrimiformis</name>
    <dbReference type="NCBI Taxonomy" id="1930273"/>
    <lineage>
        <taxon>Bacteria</taxon>
        <taxon>Pseudomonadati</taxon>
        <taxon>Planctomycetota</taxon>
        <taxon>Planctomycetia</taxon>
        <taxon>Pirellulales</taxon>
        <taxon>Pirellulaceae</taxon>
        <taxon>Rubripirellula</taxon>
    </lineage>
</organism>